<dbReference type="InterPro" id="IPR027417">
    <property type="entry name" value="P-loop_NTPase"/>
</dbReference>
<keyword evidence="4 7" id="KW-0067">ATP-binding</keyword>
<dbReference type="SMART" id="SM00968">
    <property type="entry name" value="SMC_hinge"/>
    <property type="match status" value="1"/>
</dbReference>
<feature type="coiled-coil region" evidence="7">
    <location>
        <begin position="681"/>
        <end position="715"/>
    </location>
</feature>
<dbReference type="GO" id="GO:0007062">
    <property type="term" value="P:sister chromatid cohesion"/>
    <property type="evidence" value="ECO:0007669"/>
    <property type="project" value="InterPro"/>
</dbReference>
<dbReference type="GO" id="GO:0005694">
    <property type="term" value="C:chromosome"/>
    <property type="evidence" value="ECO:0007669"/>
    <property type="project" value="InterPro"/>
</dbReference>
<comment type="subcellular location">
    <subcellularLocation>
        <location evidence="1 7">Cytoplasm</location>
    </subcellularLocation>
</comment>
<evidence type="ECO:0000256" key="2">
    <source>
        <dbReference type="ARBA" id="ARBA00022490"/>
    </source>
</evidence>
<evidence type="ECO:0000256" key="8">
    <source>
        <dbReference type="SAM" id="MobiDB-lite"/>
    </source>
</evidence>
<protein>
    <recommendedName>
        <fullName evidence="7">Chromosome partition protein Smc</fullName>
    </recommendedName>
</protein>
<evidence type="ECO:0000313" key="10">
    <source>
        <dbReference type="EMBL" id="NNG21790.1"/>
    </source>
</evidence>
<dbReference type="InterPro" id="IPR003395">
    <property type="entry name" value="RecF/RecN/SMC_N"/>
</dbReference>
<feature type="region of interest" description="Disordered" evidence="8">
    <location>
        <begin position="462"/>
        <end position="485"/>
    </location>
</feature>
<dbReference type="CDD" id="cd03278">
    <property type="entry name" value="ABC_SMC_barmotin"/>
    <property type="match status" value="2"/>
</dbReference>
<feature type="coiled-coil region" evidence="7">
    <location>
        <begin position="321"/>
        <end position="362"/>
    </location>
</feature>
<comment type="subunit">
    <text evidence="7">Homodimer.</text>
</comment>
<dbReference type="EMBL" id="JABAIV010000001">
    <property type="protein sequence ID" value="NNG21790.1"/>
    <property type="molecule type" value="Genomic_DNA"/>
</dbReference>
<comment type="domain">
    <text evidence="7">Contains large globular domains required for ATP hydrolysis at each terminus and a third globular domain forming a flexible hinge near the middle of the molecule. These domains are separated by coiled-coil structures.</text>
</comment>
<dbReference type="GO" id="GO:0007059">
    <property type="term" value="P:chromosome segregation"/>
    <property type="evidence" value="ECO:0007669"/>
    <property type="project" value="UniProtKB-UniRule"/>
</dbReference>
<keyword evidence="5 7" id="KW-0175">Coiled coil</keyword>
<evidence type="ECO:0000256" key="1">
    <source>
        <dbReference type="ARBA" id="ARBA00004496"/>
    </source>
</evidence>
<comment type="similarity">
    <text evidence="7">Belongs to the SMC family.</text>
</comment>
<feature type="coiled-coil region" evidence="7">
    <location>
        <begin position="861"/>
        <end position="895"/>
    </location>
</feature>
<dbReference type="NCBIfam" id="TIGR02168">
    <property type="entry name" value="SMC_prok_B"/>
    <property type="match status" value="1"/>
</dbReference>
<dbReference type="RefSeq" id="WP_171080588.1">
    <property type="nucleotide sequence ID" value="NZ_JABAIV010000001.1"/>
</dbReference>
<dbReference type="HAMAP" id="MF_01894">
    <property type="entry name" value="Smc_prok"/>
    <property type="match status" value="1"/>
</dbReference>
<comment type="function">
    <text evidence="7">Required for chromosome condensation and partitioning.</text>
</comment>
<feature type="coiled-coil region" evidence="7">
    <location>
        <begin position="758"/>
        <end position="834"/>
    </location>
</feature>
<dbReference type="GO" id="GO:0005524">
    <property type="term" value="F:ATP binding"/>
    <property type="evidence" value="ECO:0007669"/>
    <property type="project" value="UniProtKB-UniRule"/>
</dbReference>
<dbReference type="InterPro" id="IPR010935">
    <property type="entry name" value="SMC_hinge"/>
</dbReference>
<dbReference type="Pfam" id="PF02463">
    <property type="entry name" value="SMC_N"/>
    <property type="match status" value="1"/>
</dbReference>
<keyword evidence="2 7" id="KW-0963">Cytoplasm</keyword>
<dbReference type="Pfam" id="PF06470">
    <property type="entry name" value="SMC_hinge"/>
    <property type="match status" value="1"/>
</dbReference>
<dbReference type="Proteomes" id="UP000533905">
    <property type="component" value="Unassembled WGS sequence"/>
</dbReference>
<keyword evidence="3 7" id="KW-0547">Nucleotide-binding</keyword>
<evidence type="ECO:0000256" key="7">
    <source>
        <dbReference type="HAMAP-Rule" id="MF_01894"/>
    </source>
</evidence>
<evidence type="ECO:0000256" key="6">
    <source>
        <dbReference type="ARBA" id="ARBA00023125"/>
    </source>
</evidence>
<proteinExistence type="inferred from homology"/>
<dbReference type="FunFam" id="3.40.50.300:FF:000901">
    <property type="entry name" value="Chromosome partition protein Smc"/>
    <property type="match status" value="1"/>
</dbReference>
<dbReference type="Gene3D" id="1.10.287.1490">
    <property type="match status" value="1"/>
</dbReference>
<feature type="domain" description="SMC hinge" evidence="9">
    <location>
        <begin position="518"/>
        <end position="626"/>
    </location>
</feature>
<evidence type="ECO:0000256" key="3">
    <source>
        <dbReference type="ARBA" id="ARBA00022741"/>
    </source>
</evidence>
<dbReference type="PIRSF" id="PIRSF005719">
    <property type="entry name" value="SMC"/>
    <property type="match status" value="1"/>
</dbReference>
<evidence type="ECO:0000256" key="5">
    <source>
        <dbReference type="ARBA" id="ARBA00023054"/>
    </source>
</evidence>
<dbReference type="Gene3D" id="3.40.50.300">
    <property type="entry name" value="P-loop containing nucleotide triphosphate hydrolases"/>
    <property type="match status" value="2"/>
</dbReference>
<dbReference type="PANTHER" id="PTHR43977">
    <property type="entry name" value="STRUCTURAL MAINTENANCE OF CHROMOSOMES PROTEIN 3"/>
    <property type="match status" value="1"/>
</dbReference>
<gene>
    <name evidence="7 10" type="primary">smc</name>
    <name evidence="10" type="ORF">HGB41_02040</name>
</gene>
<feature type="coiled-coil region" evidence="7">
    <location>
        <begin position="979"/>
        <end position="1016"/>
    </location>
</feature>
<keyword evidence="11" id="KW-1185">Reference proteome</keyword>
<evidence type="ECO:0000313" key="11">
    <source>
        <dbReference type="Proteomes" id="UP000533905"/>
    </source>
</evidence>
<dbReference type="InterPro" id="IPR011890">
    <property type="entry name" value="SMC_prok"/>
</dbReference>
<evidence type="ECO:0000256" key="4">
    <source>
        <dbReference type="ARBA" id="ARBA00022840"/>
    </source>
</evidence>
<dbReference type="GO" id="GO:0016887">
    <property type="term" value="F:ATP hydrolysis activity"/>
    <property type="evidence" value="ECO:0007669"/>
    <property type="project" value="InterPro"/>
</dbReference>
<feature type="coiled-coil region" evidence="7">
    <location>
        <begin position="170"/>
        <end position="278"/>
    </location>
</feature>
<accession>A0A7Y2JWD3</accession>
<sequence length="1175" mass="131504">MRLSSIKLSGFKSFVDPTNFQVPGQLVGVVGPNGCGKSNIIDAVRWVLGESKASELRGESMQDVIFNGSTYRKPSGRASVELVFDNSDGKAAGQWGQYAEIAVKRTLTRDGTSTYYINSQPVRRRDIQDIFLGTGLGPRAYAIIGQGMISRIIESRPEELRVFLEEAAGVSKYKERRRETENRLSDTRENLLRVEDILRELNANLEKLEAQAVVANRFHQLQADQEEKQKLLWLLRKNEAKTEQLRYFREMEEAQTELEAQTAKLRSVELDLEHLRQSHFATGDRLHTAQGALYQTNSEIGSLEAQIKFVVESRTRLQNQLGTLTAQRDQWLAQRQEYQEQLEEAEFTLEELGARAEAAQMAVEAHGERVPELETAWRESQERSNESRARIMGVQQRIELASAHQRNASGILTSLAARRERLQQERNTLNLPDSATLDNLRMQLEEKQVALEEQTMLLDDAASRQEAVEAERREAHDQVQQESSASAKLEARLAALRQMQDRVQTQGKVQPWLEKHELAGLPRLWQKLDVEEGWETALEAVLRERAGALEMSNLDWANGFFGDAPPARLALYSPAPSAPAAIDDPQGLKPFASLLRLNDPGVRGVLNDWLHHVYVAQDAAEALGLRARLPQGGSFVTRQGHLVTQSSVRFHAPDAEQDGMLARQHDIENTVKQLRAQALLADEARSRATRADAAVSELTRRLQDARQRSGMFQREVHALQIEVLKQSEIEARFNQRSGQIAADLSEIAAQEAEQRQAALDAEQEFEQLDMELAELQGAHEDGQTAFMDKEQALADARQKLRDLERSAQEAQFAERAQRSKIEELRRNIATASSQADQVGASLGAGKLELEALEAGTAHEGLQELLDRRSTQERALSDARHELDQITLQLRQAEEARMGNERSLQPQRDRITEMQLKEQAARLNQEQFAEALASTGADEALLAEKLNPELKPQYLQGEVTRLTNAIASLGAVNLAAVDELAQAAERKRYLDSQNKDLQEAIATLEDAIHRIDRETRDLLQDTFDRVNTHFSELFPILFGGGNAKLVMTGDEILDSGVQVMAQPPGKKNATIHLLSGGEKALTATALVFSMFRLNPAPFCLLDEVDAPLDDANTERFCRMVKRMSEHTQFLFISHNKIAMEMANQLIGVTMQEQGVSRIVAVDMESAANFATEAQAA</sequence>
<feature type="compositionally biased region" description="Basic and acidic residues" evidence="8">
    <location>
        <begin position="462"/>
        <end position="479"/>
    </location>
</feature>
<feature type="binding site" evidence="7">
    <location>
        <begin position="32"/>
        <end position="39"/>
    </location>
    <ligand>
        <name>ATP</name>
        <dbReference type="ChEBI" id="CHEBI:30616"/>
    </ligand>
</feature>
<organism evidence="10 11">
    <name type="scientific">Telluria aromaticivorans</name>
    <dbReference type="NCBI Taxonomy" id="2725995"/>
    <lineage>
        <taxon>Bacteria</taxon>
        <taxon>Pseudomonadati</taxon>
        <taxon>Pseudomonadota</taxon>
        <taxon>Betaproteobacteria</taxon>
        <taxon>Burkholderiales</taxon>
        <taxon>Oxalobacteraceae</taxon>
        <taxon>Telluria group</taxon>
        <taxon>Telluria</taxon>
    </lineage>
</organism>
<name>A0A7Y2JWD3_9BURK</name>
<comment type="caution">
    <text evidence="10">The sequence shown here is derived from an EMBL/GenBank/DDBJ whole genome shotgun (WGS) entry which is preliminary data.</text>
</comment>
<dbReference type="SUPFAM" id="SSF52540">
    <property type="entry name" value="P-loop containing nucleoside triphosphate hydrolases"/>
    <property type="match status" value="1"/>
</dbReference>
<dbReference type="GO" id="GO:0003677">
    <property type="term" value="F:DNA binding"/>
    <property type="evidence" value="ECO:0007669"/>
    <property type="project" value="UniProtKB-UniRule"/>
</dbReference>
<dbReference type="SUPFAM" id="SSF75553">
    <property type="entry name" value="Smc hinge domain"/>
    <property type="match status" value="1"/>
</dbReference>
<keyword evidence="6 7" id="KW-0238">DNA-binding</keyword>
<dbReference type="InterPro" id="IPR024704">
    <property type="entry name" value="SMC"/>
</dbReference>
<dbReference type="InterPro" id="IPR036277">
    <property type="entry name" value="SMC_hinge_sf"/>
</dbReference>
<dbReference type="GO" id="GO:0005737">
    <property type="term" value="C:cytoplasm"/>
    <property type="evidence" value="ECO:0007669"/>
    <property type="project" value="UniProtKB-SubCell"/>
</dbReference>
<dbReference type="AlphaFoldDB" id="A0A7Y2JWD3"/>
<reference evidence="10 11" key="1">
    <citation type="submission" date="2020-04" db="EMBL/GenBank/DDBJ databases">
        <title>Massilia sp. nov., a cold adapted bacteria isolated from Arctic soil.</title>
        <authorList>
            <person name="Son J."/>
            <person name="Ka J.-O."/>
        </authorList>
    </citation>
    <scope>NUCLEOTIDE SEQUENCE [LARGE SCALE GENOMIC DNA]</scope>
    <source>
        <strain evidence="10 11">ML15P13</strain>
    </source>
</reference>
<dbReference type="GO" id="GO:0030261">
    <property type="term" value="P:chromosome condensation"/>
    <property type="evidence" value="ECO:0007669"/>
    <property type="project" value="InterPro"/>
</dbReference>
<evidence type="ECO:0000259" key="9">
    <source>
        <dbReference type="SMART" id="SM00968"/>
    </source>
</evidence>
<dbReference type="GO" id="GO:0006260">
    <property type="term" value="P:DNA replication"/>
    <property type="evidence" value="ECO:0007669"/>
    <property type="project" value="UniProtKB-UniRule"/>
</dbReference>